<dbReference type="SUPFAM" id="SSF47413">
    <property type="entry name" value="lambda repressor-like DNA-binding domains"/>
    <property type="match status" value="1"/>
</dbReference>
<dbReference type="PANTHER" id="PTHR46558:SF11">
    <property type="entry name" value="HTH-TYPE TRANSCRIPTIONAL REGULATOR XRE"/>
    <property type="match status" value="1"/>
</dbReference>
<dbReference type="PROSITE" id="PS50943">
    <property type="entry name" value="HTH_CROC1"/>
    <property type="match status" value="1"/>
</dbReference>
<comment type="caution">
    <text evidence="3">The sequence shown here is derived from an EMBL/GenBank/DDBJ whole genome shotgun (WGS) entry which is preliminary data.</text>
</comment>
<protein>
    <submittedName>
        <fullName evidence="3">Helix-turn-helix transcriptional regulator</fullName>
    </submittedName>
</protein>
<feature type="domain" description="HTH cro/C1-type" evidence="2">
    <location>
        <begin position="7"/>
        <end position="61"/>
    </location>
</feature>
<evidence type="ECO:0000256" key="1">
    <source>
        <dbReference type="ARBA" id="ARBA00023125"/>
    </source>
</evidence>
<dbReference type="PANTHER" id="PTHR46558">
    <property type="entry name" value="TRACRIPTIONAL REGULATORY PROTEIN-RELATED-RELATED"/>
    <property type="match status" value="1"/>
</dbReference>
<proteinExistence type="predicted"/>
<keyword evidence="1" id="KW-0238">DNA-binding</keyword>
<dbReference type="InterPro" id="IPR001387">
    <property type="entry name" value="Cro/C1-type_HTH"/>
</dbReference>
<gene>
    <name evidence="3" type="ORF">H9X83_12170</name>
</gene>
<dbReference type="InterPro" id="IPR010982">
    <property type="entry name" value="Lambda_DNA-bd_dom_sf"/>
</dbReference>
<dbReference type="Gene3D" id="1.10.260.40">
    <property type="entry name" value="lambda repressor-like DNA-binding domains"/>
    <property type="match status" value="1"/>
</dbReference>
<reference evidence="3 4" key="1">
    <citation type="journal article" date="2021" name="Sci. Rep.">
        <title>The distribution of antibiotic resistance genes in chicken gut microbiota commensals.</title>
        <authorList>
            <person name="Juricova H."/>
            <person name="Matiasovicova J."/>
            <person name="Kubasova T."/>
            <person name="Cejkova D."/>
            <person name="Rychlik I."/>
        </authorList>
    </citation>
    <scope>NUCLEOTIDE SEQUENCE [LARGE SCALE GENOMIC DNA]</scope>
    <source>
        <strain evidence="3 4">An431b</strain>
    </source>
</reference>
<dbReference type="CDD" id="cd00093">
    <property type="entry name" value="HTH_XRE"/>
    <property type="match status" value="1"/>
</dbReference>
<dbReference type="EMBL" id="JACSNV010000026">
    <property type="protein sequence ID" value="MBM6878898.1"/>
    <property type="molecule type" value="Genomic_DNA"/>
</dbReference>
<evidence type="ECO:0000313" key="3">
    <source>
        <dbReference type="EMBL" id="MBM6878898.1"/>
    </source>
</evidence>
<keyword evidence="4" id="KW-1185">Reference proteome</keyword>
<name>A0ABS2GDP0_9FIRM</name>
<sequence length="150" mass="17714">MEFHERLVELRKERGFTREDFAEYLGISKYTLRNYELGKTEPGHVFLKYLANVFKVSVDYLLCTTDDRTPYNKTPAYTTQEIEHIKKYRDLDDHGKDIIDTILEKEYARCEDEYIEIAARGGKYKVKKESVVELAKSLDTEPYEVDHDLC</sequence>
<dbReference type="Pfam" id="PF12844">
    <property type="entry name" value="HTH_19"/>
    <property type="match status" value="1"/>
</dbReference>
<evidence type="ECO:0000259" key="2">
    <source>
        <dbReference type="PROSITE" id="PS50943"/>
    </source>
</evidence>
<evidence type="ECO:0000313" key="4">
    <source>
        <dbReference type="Proteomes" id="UP000729290"/>
    </source>
</evidence>
<dbReference type="RefSeq" id="WP_205134509.1">
    <property type="nucleotide sequence ID" value="NZ_JACSNT010000022.1"/>
</dbReference>
<dbReference type="SMART" id="SM00530">
    <property type="entry name" value="HTH_XRE"/>
    <property type="match status" value="1"/>
</dbReference>
<accession>A0ABS2GDP0</accession>
<organism evidence="3 4">
    <name type="scientific">Anaerotignum lactatifermentans</name>
    <dbReference type="NCBI Taxonomy" id="160404"/>
    <lineage>
        <taxon>Bacteria</taxon>
        <taxon>Bacillati</taxon>
        <taxon>Bacillota</taxon>
        <taxon>Clostridia</taxon>
        <taxon>Lachnospirales</taxon>
        <taxon>Anaerotignaceae</taxon>
        <taxon>Anaerotignum</taxon>
    </lineage>
</organism>
<dbReference type="Proteomes" id="UP000729290">
    <property type="component" value="Unassembled WGS sequence"/>
</dbReference>